<dbReference type="OrthoDB" id="4808at10239"/>
<dbReference type="KEGG" id="vg:26625868"/>
<evidence type="ECO:0000256" key="2">
    <source>
        <dbReference type="ARBA" id="ARBA00022844"/>
    </source>
</evidence>
<keyword evidence="5" id="KW-1185">Reference proteome</keyword>
<feature type="domain" description="Phage capsid-like C-terminal" evidence="3">
    <location>
        <begin position="18"/>
        <end position="302"/>
    </location>
</feature>
<sequence>MATPDQVATTEDFKAFLTPEQSKDYFEKAEKTSIVQKIATKIPMGPTGITIPYWNGAVTAEWVGEGEMKPLTKGSFSKKDLTPVKIAVIFAESAEVVRLNPLQYLETMKTKIAEAFALKFDAAAIHGIDKPTAFKGYLTETTQSVSLNPSAYDAVGVDGLATLVNGGKKWTGTLLDDVAEPILNGAKDLNGRPLFVEAVYDNVVNPIREGRILGRPTYVNDHVVSAGAPGSRVIGIMGDFSQVVWGQIGGISVDVSQETVLNFGTPEAPNFISLWQHNMLAVRIEAEYAFMVNDKDSFVKITDAPAPEDDETP</sequence>
<dbReference type="Pfam" id="PF05065">
    <property type="entry name" value="Phage_capsid"/>
    <property type="match status" value="1"/>
</dbReference>
<protein>
    <submittedName>
        <fullName evidence="4">Major capsid protein</fullName>
    </submittedName>
</protein>
<comment type="subcellular location">
    <subcellularLocation>
        <location evidence="1">Virion</location>
    </subcellularLocation>
</comment>
<dbReference type="SUPFAM" id="SSF56563">
    <property type="entry name" value="Major capsid protein gp5"/>
    <property type="match status" value="1"/>
</dbReference>
<dbReference type="Proteomes" id="UP000202614">
    <property type="component" value="Segment"/>
</dbReference>
<evidence type="ECO:0000259" key="3">
    <source>
        <dbReference type="Pfam" id="PF05065"/>
    </source>
</evidence>
<gene>
    <name evidence="4" type="ORF">UNIONJACK_13</name>
</gene>
<dbReference type="RefSeq" id="YP_009198785.1">
    <property type="nucleotide sequence ID" value="NC_028802.1"/>
</dbReference>
<dbReference type="InterPro" id="IPR024455">
    <property type="entry name" value="Phage_capsid"/>
</dbReference>
<evidence type="ECO:0000313" key="4">
    <source>
        <dbReference type="EMBL" id="AKU42365.1"/>
    </source>
</evidence>
<dbReference type="EMBL" id="KT004677">
    <property type="protein sequence ID" value="AKU42365.1"/>
    <property type="molecule type" value="Genomic_DNA"/>
</dbReference>
<dbReference type="Gene3D" id="3.30.2400.10">
    <property type="entry name" value="Major capsid protein gp5"/>
    <property type="match status" value="1"/>
</dbReference>
<dbReference type="InterPro" id="IPR054612">
    <property type="entry name" value="Phage_capsid-like_C"/>
</dbReference>
<dbReference type="Gene3D" id="3.30.2320.10">
    <property type="entry name" value="hypothetical protein PF0899 domain"/>
    <property type="match status" value="1"/>
</dbReference>
<organism evidence="4 5">
    <name type="scientific">Mycobacterium phage UnionJack</name>
    <dbReference type="NCBI Taxonomy" id="1673876"/>
    <lineage>
        <taxon>Viruses</taxon>
        <taxon>Duplodnaviria</taxon>
        <taxon>Heunggongvirae</taxon>
        <taxon>Uroviricota</taxon>
        <taxon>Caudoviricetes</taxon>
        <taxon>Benedictvirus</taxon>
        <taxon>Benedictvirus unionjack</taxon>
    </lineage>
</organism>
<dbReference type="NCBIfam" id="TIGR01554">
    <property type="entry name" value="major_cap_HK97"/>
    <property type="match status" value="1"/>
</dbReference>
<proteinExistence type="predicted"/>
<evidence type="ECO:0000256" key="1">
    <source>
        <dbReference type="ARBA" id="ARBA00004328"/>
    </source>
</evidence>
<dbReference type="GO" id="GO:0044423">
    <property type="term" value="C:virion component"/>
    <property type="evidence" value="ECO:0007669"/>
    <property type="project" value="UniProtKB-KW"/>
</dbReference>
<accession>A0A0K1LJN3</accession>
<evidence type="ECO:0000313" key="5">
    <source>
        <dbReference type="Proteomes" id="UP000202614"/>
    </source>
</evidence>
<reference evidence="4 5" key="1">
    <citation type="submission" date="2015-06" db="EMBL/GenBank/DDBJ databases">
        <authorList>
            <person name="Alford R.F."/>
            <person name="Ferguson J.R."/>
            <person name="Griffin W.B."/>
            <person name="Guertin S.W."/>
            <person name="Mascioli J.B."/>
            <person name="Mishra N."/>
            <person name="Munoz M.J."/>
            <person name="Parrella L.E."/>
            <person name="Poss L.M."/>
            <person name="Ranjan D."/>
            <person name="Sack Q.V."/>
            <person name="Sentis A.J."/>
            <person name="Sopp T.K."/>
            <person name="Thomas A."/>
            <person name="Wienbar S.R."/>
            <person name="Woolford M."/>
            <person name="Forsyth K.S."/>
            <person name="Chandra V.M."/>
            <person name="Braun M.A."/>
            <person name="Jarvik J."/>
            <person name="Lopez A.J."/>
            <person name="Bradley K.W."/>
            <person name="Asai D.J."/>
            <person name="Bowman C.A."/>
            <person name="Russell D.A."/>
            <person name="Pope W.H."/>
            <person name="Jacobs-Sera D."/>
            <person name="Hendrix R.W."/>
            <person name="Hatfull G.F."/>
        </authorList>
    </citation>
    <scope>NUCLEOTIDE SEQUENCE [LARGE SCALE GENOMIC DNA]</scope>
</reference>
<name>A0A0K1LJN3_9CAUD</name>
<keyword evidence="2" id="KW-0946">Virion</keyword>
<dbReference type="GeneID" id="26625868"/>